<dbReference type="GeneID" id="30313561"/>
<sequence length="65" mass="7840">MIPPDVEFSWDVEIVDLLLDFADLILMWAEEADREITREEELVVEDIAEYLSNIDKEDWWFSVYE</sequence>
<dbReference type="RefSeq" id="YP_009237225.1">
    <property type="nucleotide sequence ID" value="NC_029548.1"/>
</dbReference>
<evidence type="ECO:0000313" key="2">
    <source>
        <dbReference type="Proteomes" id="UP000202991"/>
    </source>
</evidence>
<protein>
    <submittedName>
        <fullName evidence="1">Uncharacterized protein</fullName>
    </submittedName>
</protein>
<reference evidence="1 2" key="1">
    <citation type="journal article" date="2016" name="Proc. Natl. Acad. Sci. U.S.A.">
        <title>A virus of hyperthermophilic archaea with a unique architecture among DNA viruses.</title>
        <authorList>
            <person name="Rensen E.I."/>
            <person name="Mochizuki T."/>
            <person name="Quemin E."/>
            <person name="Schouten S."/>
            <person name="Krupovic M."/>
            <person name="Prangishvili D."/>
        </authorList>
    </citation>
    <scope>NUCLEOTIDE SEQUENCE [LARGE SCALE GENOMIC DNA]</scope>
    <source>
        <strain evidence="1">1</strain>
    </source>
</reference>
<proteinExistence type="predicted"/>
<accession>A0A140F3J5</accession>
<name>A0A140F3J5_PFV1</name>
<dbReference type="EMBL" id="KU307456">
    <property type="protein sequence ID" value="AML61155.1"/>
    <property type="molecule type" value="Genomic_DNA"/>
</dbReference>
<dbReference type="KEGG" id="vg:30313561"/>
<keyword evidence="2" id="KW-1185">Reference proteome</keyword>
<dbReference type="Proteomes" id="UP000202991">
    <property type="component" value="Segment"/>
</dbReference>
<evidence type="ECO:0000313" key="1">
    <source>
        <dbReference type="EMBL" id="AML61155.1"/>
    </source>
</evidence>
<organism evidence="1 2">
    <name type="scientific">Pyrobaculum filamentous virus 1</name>
    <name type="common">PFV1</name>
    <dbReference type="NCBI Taxonomy" id="1805492"/>
    <lineage>
        <taxon>Viruses</taxon>
        <taxon>Adnaviria</taxon>
        <taxon>Zilligvirae</taxon>
        <taxon>Taleaviricota</taxon>
        <taxon>Tokiviricetes</taxon>
        <taxon>Primavirales</taxon>
        <taxon>Tristromaviridae</taxon>
        <taxon>Alphatristromavirus</taxon>
        <taxon>Alphatristromavirus pozzuoliense</taxon>
    </lineage>
</organism>